<gene>
    <name evidence="1" type="ORF">AB6A40_007476</name>
</gene>
<dbReference type="PANTHER" id="PTHR15924">
    <property type="entry name" value="CLE"/>
    <property type="match status" value="1"/>
</dbReference>
<evidence type="ECO:0000313" key="2">
    <source>
        <dbReference type="Proteomes" id="UP001608902"/>
    </source>
</evidence>
<comment type="caution">
    <text evidence="1">The sequence shown here is derived from an EMBL/GenBank/DDBJ whole genome shotgun (WGS) entry which is preliminary data.</text>
</comment>
<evidence type="ECO:0000313" key="1">
    <source>
        <dbReference type="EMBL" id="MFH4980767.1"/>
    </source>
</evidence>
<dbReference type="Pfam" id="PF10036">
    <property type="entry name" value="RLL"/>
    <property type="match status" value="1"/>
</dbReference>
<name>A0ABD6EW15_9BILA</name>
<dbReference type="AlphaFoldDB" id="A0ABD6EW15"/>
<organism evidence="1 2">
    <name type="scientific">Gnathostoma spinigerum</name>
    <dbReference type="NCBI Taxonomy" id="75299"/>
    <lineage>
        <taxon>Eukaryota</taxon>
        <taxon>Metazoa</taxon>
        <taxon>Ecdysozoa</taxon>
        <taxon>Nematoda</taxon>
        <taxon>Chromadorea</taxon>
        <taxon>Rhabditida</taxon>
        <taxon>Spirurina</taxon>
        <taxon>Gnathostomatomorpha</taxon>
        <taxon>Gnathostomatoidea</taxon>
        <taxon>Gnathostomatidae</taxon>
        <taxon>Gnathostoma</taxon>
    </lineage>
</organism>
<dbReference type="Proteomes" id="UP001608902">
    <property type="component" value="Unassembled WGS sequence"/>
</dbReference>
<dbReference type="InterPro" id="IPR019265">
    <property type="entry name" value="RTRAF"/>
</dbReference>
<sequence>MSYRKLAALGYPSDNIDCSDKEQVRYLVEWLEDNFIQRIAEEERSKIRTKSLDEWEPIFVQYLETLECPLMPKAANLSEVVEWLLDHAINNIYSKNDVAMSLTSARLADMKLERKQREHEENPFSCLELSDGDVRKGIEELRSAIGIAPYPDPHILLSACCKYIRENLTDNAIRSRREKLKTQRDRPKTMQLSHLDMGMVSTKESQVDAAARCLRLLHLENLREAQTQVNETIVAIQNVTADPKTDRRLGKVGF</sequence>
<protein>
    <submittedName>
        <fullName evidence="1">Uncharacterized protein</fullName>
    </submittedName>
</protein>
<proteinExistence type="predicted"/>
<dbReference type="EMBL" id="JBGFUD010006048">
    <property type="protein sequence ID" value="MFH4980767.1"/>
    <property type="molecule type" value="Genomic_DNA"/>
</dbReference>
<reference evidence="1 2" key="1">
    <citation type="submission" date="2024-08" db="EMBL/GenBank/DDBJ databases">
        <title>Gnathostoma spinigerum genome.</title>
        <authorList>
            <person name="Gonzalez-Bertolin B."/>
            <person name="Monzon S."/>
            <person name="Zaballos A."/>
            <person name="Jimenez P."/>
            <person name="Dekumyoy P."/>
            <person name="Varona S."/>
            <person name="Cuesta I."/>
            <person name="Sumanam S."/>
            <person name="Adisakwattana P."/>
            <person name="Gasser R.B."/>
            <person name="Hernandez-Gonzalez A."/>
            <person name="Young N.D."/>
            <person name="Perteguer M.J."/>
        </authorList>
    </citation>
    <scope>NUCLEOTIDE SEQUENCE [LARGE SCALE GENOMIC DNA]</scope>
    <source>
        <strain evidence="1">AL3</strain>
        <tissue evidence="1">Liver</tissue>
    </source>
</reference>
<keyword evidence="2" id="KW-1185">Reference proteome</keyword>
<accession>A0ABD6EW15</accession>